<dbReference type="AlphaFoldDB" id="A0A242MX72"/>
<proteinExistence type="predicted"/>
<accession>A0A242MX72</accession>
<evidence type="ECO:0000313" key="2">
    <source>
        <dbReference type="Proteomes" id="UP000195221"/>
    </source>
</evidence>
<gene>
    <name evidence="1" type="ORF">PAMC26577_12155</name>
</gene>
<organism evidence="1 2">
    <name type="scientific">Caballeronia sordidicola</name>
    <name type="common">Burkholderia sordidicola</name>
    <dbReference type="NCBI Taxonomy" id="196367"/>
    <lineage>
        <taxon>Bacteria</taxon>
        <taxon>Pseudomonadati</taxon>
        <taxon>Pseudomonadota</taxon>
        <taxon>Betaproteobacteria</taxon>
        <taxon>Burkholderiales</taxon>
        <taxon>Burkholderiaceae</taxon>
        <taxon>Caballeronia</taxon>
    </lineage>
</organism>
<protein>
    <submittedName>
        <fullName evidence="1">Uncharacterized protein</fullName>
    </submittedName>
</protein>
<sequence length="81" mass="9249">MTDDGMQRRALLLHLGDMLEAISCVMKCGHRYNTIGEAFAQEETLASFTFLRQIDAEMTPYDFAKRAASAFFLWPKDQRVA</sequence>
<dbReference type="RefSeq" id="WP_144029383.1">
    <property type="nucleotide sequence ID" value="NZ_NBTZ01000045.1"/>
</dbReference>
<name>A0A242MX72_CABSO</name>
<comment type="caution">
    <text evidence="1">The sequence shown here is derived from an EMBL/GenBank/DDBJ whole genome shotgun (WGS) entry which is preliminary data.</text>
</comment>
<dbReference type="Proteomes" id="UP000195221">
    <property type="component" value="Unassembled WGS sequence"/>
</dbReference>
<reference evidence="1 2" key="1">
    <citation type="submission" date="2017-03" db="EMBL/GenBank/DDBJ databases">
        <title>Genome analysis of strain PAMC 26577.</title>
        <authorList>
            <person name="Oh H.-M."/>
            <person name="Yang J.-A."/>
        </authorList>
    </citation>
    <scope>NUCLEOTIDE SEQUENCE [LARGE SCALE GENOMIC DNA]</scope>
    <source>
        <strain evidence="1 2">PAMC 26577</strain>
    </source>
</reference>
<dbReference type="EMBL" id="NBTZ01000045">
    <property type="protein sequence ID" value="OTP75912.1"/>
    <property type="molecule type" value="Genomic_DNA"/>
</dbReference>
<evidence type="ECO:0000313" key="1">
    <source>
        <dbReference type="EMBL" id="OTP75912.1"/>
    </source>
</evidence>